<dbReference type="RefSeq" id="WP_259315838.1">
    <property type="nucleotide sequence ID" value="NZ_CP087164.1"/>
</dbReference>
<protein>
    <recommendedName>
        <fullName evidence="4">SsuA/THI5-like domain-containing protein</fullName>
    </recommendedName>
</protein>
<organism evidence="5 6">
    <name type="scientific">Capillimicrobium parvum</name>
    <dbReference type="NCBI Taxonomy" id="2884022"/>
    <lineage>
        <taxon>Bacteria</taxon>
        <taxon>Bacillati</taxon>
        <taxon>Actinomycetota</taxon>
        <taxon>Thermoleophilia</taxon>
        <taxon>Solirubrobacterales</taxon>
        <taxon>Capillimicrobiaceae</taxon>
        <taxon>Capillimicrobium</taxon>
    </lineage>
</organism>
<dbReference type="PANTHER" id="PTHR30024:SF47">
    <property type="entry name" value="TAURINE-BINDING PERIPLASMIC PROTEIN"/>
    <property type="match status" value="1"/>
</dbReference>
<gene>
    <name evidence="5" type="ORF">DSM104329_02561</name>
</gene>
<comment type="subcellular location">
    <subcellularLocation>
        <location evidence="1">Periplasm</location>
    </subcellularLocation>
</comment>
<dbReference type="Proteomes" id="UP001162834">
    <property type="component" value="Chromosome"/>
</dbReference>
<evidence type="ECO:0000256" key="1">
    <source>
        <dbReference type="ARBA" id="ARBA00004418"/>
    </source>
</evidence>
<dbReference type="SUPFAM" id="SSF53850">
    <property type="entry name" value="Periplasmic binding protein-like II"/>
    <property type="match status" value="1"/>
</dbReference>
<accession>A0A9E6XXE7</accession>
<evidence type="ECO:0000256" key="3">
    <source>
        <dbReference type="ARBA" id="ARBA00022729"/>
    </source>
</evidence>
<dbReference type="AlphaFoldDB" id="A0A9E6XXE7"/>
<dbReference type="KEGG" id="sbae:DSM104329_02561"/>
<keyword evidence="3" id="KW-0732">Signal</keyword>
<comment type="similarity">
    <text evidence="2">Belongs to the bacterial solute-binding protein SsuA/TauA family.</text>
</comment>
<evidence type="ECO:0000256" key="2">
    <source>
        <dbReference type="ARBA" id="ARBA00010742"/>
    </source>
</evidence>
<keyword evidence="6" id="KW-1185">Reference proteome</keyword>
<evidence type="ECO:0000313" key="6">
    <source>
        <dbReference type="Proteomes" id="UP001162834"/>
    </source>
</evidence>
<dbReference type="Pfam" id="PF09084">
    <property type="entry name" value="NMT1"/>
    <property type="match status" value="1"/>
</dbReference>
<feature type="domain" description="SsuA/THI5-like" evidence="4">
    <location>
        <begin position="17"/>
        <end position="214"/>
    </location>
</feature>
<reference evidence="5" key="1">
    <citation type="journal article" date="2022" name="Int. J. Syst. Evol. Microbiol.">
        <title>Pseudomonas aegrilactucae sp. nov. and Pseudomonas morbosilactucae sp. nov., pathogens causing bacterial rot of lettuce in Japan.</title>
        <authorList>
            <person name="Sawada H."/>
            <person name="Fujikawa T."/>
            <person name="Satou M."/>
        </authorList>
    </citation>
    <scope>NUCLEOTIDE SEQUENCE</scope>
    <source>
        <strain evidence="5">0166_1</strain>
    </source>
</reference>
<dbReference type="GO" id="GO:0042597">
    <property type="term" value="C:periplasmic space"/>
    <property type="evidence" value="ECO:0007669"/>
    <property type="project" value="UniProtKB-SubCell"/>
</dbReference>
<dbReference type="Gene3D" id="3.40.190.10">
    <property type="entry name" value="Periplasmic binding protein-like II"/>
    <property type="match status" value="1"/>
</dbReference>
<proteinExistence type="inferred from homology"/>
<evidence type="ECO:0000313" key="5">
    <source>
        <dbReference type="EMBL" id="UGS36161.1"/>
    </source>
</evidence>
<dbReference type="EMBL" id="CP087164">
    <property type="protein sequence ID" value="UGS36161.1"/>
    <property type="molecule type" value="Genomic_DNA"/>
</dbReference>
<dbReference type="PANTHER" id="PTHR30024">
    <property type="entry name" value="ALIPHATIC SULFONATES-BINDING PROTEIN-RELATED"/>
    <property type="match status" value="1"/>
</dbReference>
<dbReference type="InterPro" id="IPR015168">
    <property type="entry name" value="SsuA/THI5"/>
</dbReference>
<name>A0A9E6XXE7_9ACTN</name>
<evidence type="ECO:0000259" key="4">
    <source>
        <dbReference type="Pfam" id="PF09084"/>
    </source>
</evidence>
<sequence length="280" mass="29344">MTRLRVIEFVAPGVEAIAAGLGLYARHGVEIETVRTRSSTEQRERMTSGDCDVALTAIDNLIAWDADGDDLRLIGQVERTTVLDLVVGADVERIADLRGATVAVDAVDTGFAIVLRKILRDHGLEAGDYRLSPEGGIQQRCDAVTQGRAAGGLLGPPWSDQAIDQGLRRLTTVEQALPDFPGIGVAVREARLAELGPALERYLAALAEAAAWAATASRDEALELFTAAGFPPAGASALLDVVPADVRVSARGVALLYAIRDELGVLPARAPAPGTLAAAP</sequence>